<reference evidence="11 12" key="1">
    <citation type="journal article" date="2014" name="BMC Genomics">
        <title>Comparison of environmental and isolate Sulfobacillus genomes reveals diverse carbon, sulfur, nitrogen, and hydrogen metabolisms.</title>
        <authorList>
            <person name="Justice N.B."/>
            <person name="Norman A."/>
            <person name="Brown C.T."/>
            <person name="Singh A."/>
            <person name="Thomas B.C."/>
            <person name="Banfield J.F."/>
        </authorList>
    </citation>
    <scope>NUCLEOTIDE SEQUENCE [LARGE SCALE GENOMIC DNA]</scope>
    <source>
        <strain evidence="11">AMDSBA1</strain>
    </source>
</reference>
<protein>
    <recommendedName>
        <fullName evidence="10">Flagellar protein FliL</fullName>
    </recommendedName>
</protein>
<keyword evidence="11" id="KW-0969">Cilium</keyword>
<proteinExistence type="inferred from homology"/>
<keyword evidence="7 10" id="KW-0283">Flagellar rotation</keyword>
<evidence type="ECO:0000256" key="9">
    <source>
        <dbReference type="ARBA" id="ARBA00023136"/>
    </source>
</evidence>
<evidence type="ECO:0000256" key="4">
    <source>
        <dbReference type="ARBA" id="ARBA00022475"/>
    </source>
</evidence>
<keyword evidence="11" id="KW-0282">Flagellum</keyword>
<keyword evidence="11" id="KW-0966">Cell projection</keyword>
<dbReference type="GO" id="GO:0009425">
    <property type="term" value="C:bacterial-type flagellum basal body"/>
    <property type="evidence" value="ECO:0007669"/>
    <property type="project" value="InterPro"/>
</dbReference>
<accession>A0A2T2X6K0</accession>
<keyword evidence="4 10" id="KW-1003">Cell membrane</keyword>
<evidence type="ECO:0000256" key="8">
    <source>
        <dbReference type="ARBA" id="ARBA00022989"/>
    </source>
</evidence>
<comment type="function">
    <text evidence="1 10">Controls the rotational direction of flagella during chemotaxis.</text>
</comment>
<dbReference type="GO" id="GO:0071973">
    <property type="term" value="P:bacterial-type flagellum-dependent cell motility"/>
    <property type="evidence" value="ECO:0007669"/>
    <property type="project" value="InterPro"/>
</dbReference>
<organism evidence="11 12">
    <name type="scientific">Sulfobacillus benefaciens</name>
    <dbReference type="NCBI Taxonomy" id="453960"/>
    <lineage>
        <taxon>Bacteria</taxon>
        <taxon>Bacillati</taxon>
        <taxon>Bacillota</taxon>
        <taxon>Clostridia</taxon>
        <taxon>Eubacteriales</taxon>
        <taxon>Clostridiales Family XVII. Incertae Sedis</taxon>
        <taxon>Sulfobacillus</taxon>
    </lineage>
</organism>
<evidence type="ECO:0000256" key="7">
    <source>
        <dbReference type="ARBA" id="ARBA00022779"/>
    </source>
</evidence>
<dbReference type="Pfam" id="PF03748">
    <property type="entry name" value="FliL"/>
    <property type="match status" value="1"/>
</dbReference>
<dbReference type="InterPro" id="IPR005503">
    <property type="entry name" value="FliL"/>
</dbReference>
<keyword evidence="9 10" id="KW-0472">Membrane</keyword>
<gene>
    <name evidence="11" type="ORF">C7B43_07580</name>
</gene>
<evidence type="ECO:0000313" key="12">
    <source>
        <dbReference type="Proteomes" id="UP000242699"/>
    </source>
</evidence>
<dbReference type="GO" id="GO:0005886">
    <property type="term" value="C:plasma membrane"/>
    <property type="evidence" value="ECO:0007669"/>
    <property type="project" value="UniProtKB-SubCell"/>
</dbReference>
<evidence type="ECO:0000256" key="1">
    <source>
        <dbReference type="ARBA" id="ARBA00002254"/>
    </source>
</evidence>
<evidence type="ECO:0000313" key="11">
    <source>
        <dbReference type="EMBL" id="PSR30131.1"/>
    </source>
</evidence>
<name>A0A2T2X6K0_9FIRM</name>
<sequence length="158" mass="16355">MKKVLVFILVFILGAGAGAASLIFGAPSLLSHKPRPIVASLPYNPAQAVPVTETGIESNLGTAGHYVRFDLEFSVTKEALLAQGGSSSQAQGGSGTGSPELDAKIRNDLISLARTIPYAELTSSGGLSSFRTQVKGVLESIFGPGTIGPIYFSSLMTQ</sequence>
<dbReference type="Proteomes" id="UP000242699">
    <property type="component" value="Unassembled WGS sequence"/>
</dbReference>
<evidence type="ECO:0000256" key="10">
    <source>
        <dbReference type="RuleBase" id="RU364125"/>
    </source>
</evidence>
<dbReference type="GO" id="GO:0006935">
    <property type="term" value="P:chemotaxis"/>
    <property type="evidence" value="ECO:0007669"/>
    <property type="project" value="UniProtKB-KW"/>
</dbReference>
<evidence type="ECO:0000256" key="2">
    <source>
        <dbReference type="ARBA" id="ARBA00004162"/>
    </source>
</evidence>
<keyword evidence="6" id="KW-0812">Transmembrane</keyword>
<comment type="subcellular location">
    <subcellularLocation>
        <location evidence="2">Cell membrane</location>
        <topology evidence="2">Single-pass membrane protein</topology>
    </subcellularLocation>
</comment>
<evidence type="ECO:0000256" key="6">
    <source>
        <dbReference type="ARBA" id="ARBA00022692"/>
    </source>
</evidence>
<dbReference type="EMBL" id="PXYT01000013">
    <property type="protein sequence ID" value="PSR30131.1"/>
    <property type="molecule type" value="Genomic_DNA"/>
</dbReference>
<comment type="similarity">
    <text evidence="3 10">Belongs to the FliL family.</text>
</comment>
<comment type="caution">
    <text evidence="11">The sequence shown here is derived from an EMBL/GenBank/DDBJ whole genome shotgun (WGS) entry which is preliminary data.</text>
</comment>
<evidence type="ECO:0000256" key="5">
    <source>
        <dbReference type="ARBA" id="ARBA00022500"/>
    </source>
</evidence>
<keyword evidence="8" id="KW-1133">Transmembrane helix</keyword>
<dbReference type="AlphaFoldDB" id="A0A2T2X6K0"/>
<keyword evidence="5 10" id="KW-0145">Chemotaxis</keyword>
<evidence type="ECO:0000256" key="3">
    <source>
        <dbReference type="ARBA" id="ARBA00008281"/>
    </source>
</evidence>